<dbReference type="GO" id="GO:0006633">
    <property type="term" value="P:fatty acid biosynthetic process"/>
    <property type="evidence" value="ECO:0007669"/>
    <property type="project" value="TreeGrafter"/>
</dbReference>
<evidence type="ECO:0000256" key="1">
    <source>
        <dbReference type="ARBA" id="ARBA00022679"/>
    </source>
</evidence>
<evidence type="ECO:0000256" key="3">
    <source>
        <dbReference type="ARBA" id="ARBA00048462"/>
    </source>
</evidence>
<dbReference type="PIRSF" id="PIRSF000446">
    <property type="entry name" value="Mct"/>
    <property type="match status" value="1"/>
</dbReference>
<dbReference type="FunFam" id="3.30.70.250:FF:000001">
    <property type="entry name" value="Malonyl CoA-acyl carrier protein transacylase"/>
    <property type="match status" value="1"/>
</dbReference>
<gene>
    <name evidence="7" type="primary">fabD</name>
    <name evidence="7" type="ORF">KDA27_04960</name>
</gene>
<dbReference type="Proteomes" id="UP000739538">
    <property type="component" value="Unassembled WGS sequence"/>
</dbReference>
<dbReference type="NCBIfam" id="TIGR00128">
    <property type="entry name" value="fabD"/>
    <property type="match status" value="1"/>
</dbReference>
<feature type="domain" description="Malonyl-CoA:ACP transacylase (MAT)" evidence="6">
    <location>
        <begin position="6"/>
        <end position="299"/>
    </location>
</feature>
<dbReference type="PANTHER" id="PTHR42681">
    <property type="entry name" value="MALONYL-COA-ACYL CARRIER PROTEIN TRANSACYLASE, MITOCHONDRIAL"/>
    <property type="match status" value="1"/>
</dbReference>
<dbReference type="Gene3D" id="3.40.366.10">
    <property type="entry name" value="Malonyl-Coenzyme A Acyl Carrier Protein, domain 2"/>
    <property type="match status" value="1"/>
</dbReference>
<dbReference type="InterPro" id="IPR024925">
    <property type="entry name" value="Malonyl_CoA-ACP_transAc"/>
</dbReference>
<evidence type="ECO:0000256" key="2">
    <source>
        <dbReference type="ARBA" id="ARBA00023315"/>
    </source>
</evidence>
<keyword evidence="2 4" id="KW-0012">Acyltransferase</keyword>
<dbReference type="EMBL" id="JAGQHS010000016">
    <property type="protein sequence ID" value="MCA9755130.1"/>
    <property type="molecule type" value="Genomic_DNA"/>
</dbReference>
<evidence type="ECO:0000313" key="7">
    <source>
        <dbReference type="EMBL" id="MCA9755130.1"/>
    </source>
</evidence>
<comment type="catalytic activity">
    <reaction evidence="3 4">
        <text>holo-[ACP] + malonyl-CoA = malonyl-[ACP] + CoA</text>
        <dbReference type="Rhea" id="RHEA:41792"/>
        <dbReference type="Rhea" id="RHEA-COMP:9623"/>
        <dbReference type="Rhea" id="RHEA-COMP:9685"/>
        <dbReference type="ChEBI" id="CHEBI:57287"/>
        <dbReference type="ChEBI" id="CHEBI:57384"/>
        <dbReference type="ChEBI" id="CHEBI:64479"/>
        <dbReference type="ChEBI" id="CHEBI:78449"/>
        <dbReference type="EC" id="2.3.1.39"/>
    </reaction>
</comment>
<feature type="active site" evidence="5">
    <location>
        <position position="91"/>
    </location>
</feature>
<dbReference type="InterPro" id="IPR050858">
    <property type="entry name" value="Mal-CoA-ACP_Trans/PKS_FabD"/>
</dbReference>
<evidence type="ECO:0000313" key="8">
    <source>
        <dbReference type="Proteomes" id="UP000739538"/>
    </source>
</evidence>
<dbReference type="AlphaFoldDB" id="A0A956NCK8"/>
<evidence type="ECO:0000256" key="4">
    <source>
        <dbReference type="PIRNR" id="PIRNR000446"/>
    </source>
</evidence>
<feature type="active site" evidence="5">
    <location>
        <position position="198"/>
    </location>
</feature>
<evidence type="ECO:0000256" key="5">
    <source>
        <dbReference type="PIRSR" id="PIRSR000446-1"/>
    </source>
</evidence>
<dbReference type="Pfam" id="PF00698">
    <property type="entry name" value="Acyl_transf_1"/>
    <property type="match status" value="1"/>
</dbReference>
<sequence length="312" mass="32977">MQTAYLFPGQGSQFVGMGRDLYEGNAAAKRVFERANEVLGFDLAALCFDGPEEELKQTKNTQPAIYVHSMAVLAALGWEPAGDDLALAGHSLGEYSAYAAAGALSFEDGLRLVRRRGELMWEAGQTQPGTMAAVLGLDGAAVEAALESVDGIVVPANLNSSSQIVISGEVAAVLAAMEVLKEAGARRVVQLEVSGAFHSPLLATAADGLREELEKTDVCTPRSAVIANASAAPVTEPDAIRRSLVEQLTSPVRWEETLRRMVTDGANRFVEIGPGKVLSGLVRAVDRNLEVQAIGTLEQVDATVNGAMEESR</sequence>
<organism evidence="7 8">
    <name type="scientific">Eiseniibacteriota bacterium</name>
    <dbReference type="NCBI Taxonomy" id="2212470"/>
    <lineage>
        <taxon>Bacteria</taxon>
        <taxon>Candidatus Eiseniibacteriota</taxon>
    </lineage>
</organism>
<dbReference type="GO" id="GO:0005829">
    <property type="term" value="C:cytosol"/>
    <property type="evidence" value="ECO:0007669"/>
    <property type="project" value="TreeGrafter"/>
</dbReference>
<proteinExistence type="inferred from homology"/>
<accession>A0A956NCK8</accession>
<dbReference type="EC" id="2.3.1.39" evidence="4"/>
<comment type="similarity">
    <text evidence="4">Belongs to the fabD family.</text>
</comment>
<dbReference type="InterPro" id="IPR001227">
    <property type="entry name" value="Ac_transferase_dom_sf"/>
</dbReference>
<dbReference type="Gene3D" id="3.30.70.250">
    <property type="entry name" value="Malonyl-CoA ACP transacylase, ACP-binding"/>
    <property type="match status" value="1"/>
</dbReference>
<reference evidence="7" key="1">
    <citation type="submission" date="2020-04" db="EMBL/GenBank/DDBJ databases">
        <authorList>
            <person name="Zhang T."/>
        </authorList>
    </citation>
    <scope>NUCLEOTIDE SEQUENCE</scope>
    <source>
        <strain evidence="7">HKST-UBA02</strain>
    </source>
</reference>
<dbReference type="SUPFAM" id="SSF52151">
    <property type="entry name" value="FabD/lysophospholipase-like"/>
    <property type="match status" value="1"/>
</dbReference>
<name>A0A956NCK8_UNCEI</name>
<dbReference type="SMART" id="SM00827">
    <property type="entry name" value="PKS_AT"/>
    <property type="match status" value="1"/>
</dbReference>
<comment type="caution">
    <text evidence="7">The sequence shown here is derived from an EMBL/GenBank/DDBJ whole genome shotgun (WGS) entry which is preliminary data.</text>
</comment>
<keyword evidence="1 4" id="KW-0808">Transferase</keyword>
<dbReference type="SUPFAM" id="SSF55048">
    <property type="entry name" value="Probable ACP-binding domain of malonyl-CoA ACP transacylase"/>
    <property type="match status" value="1"/>
</dbReference>
<dbReference type="InterPro" id="IPR016035">
    <property type="entry name" value="Acyl_Trfase/lysoPLipase"/>
</dbReference>
<protein>
    <recommendedName>
        <fullName evidence="4">Malonyl CoA-acyl carrier protein transacylase</fullName>
        <ecNumber evidence="4">2.3.1.39</ecNumber>
    </recommendedName>
</protein>
<dbReference type="InterPro" id="IPR016036">
    <property type="entry name" value="Malonyl_transacylase_ACP-bd"/>
</dbReference>
<dbReference type="InterPro" id="IPR014043">
    <property type="entry name" value="Acyl_transferase_dom"/>
</dbReference>
<evidence type="ECO:0000259" key="6">
    <source>
        <dbReference type="SMART" id="SM00827"/>
    </source>
</evidence>
<dbReference type="GO" id="GO:0004314">
    <property type="term" value="F:[acyl-carrier-protein] S-malonyltransferase activity"/>
    <property type="evidence" value="ECO:0007669"/>
    <property type="project" value="UniProtKB-EC"/>
</dbReference>
<dbReference type="InterPro" id="IPR004410">
    <property type="entry name" value="Malonyl_CoA-ACP_transAc_FabD"/>
</dbReference>
<dbReference type="PANTHER" id="PTHR42681:SF1">
    <property type="entry name" value="MALONYL-COA-ACYL CARRIER PROTEIN TRANSACYLASE, MITOCHONDRIAL"/>
    <property type="match status" value="1"/>
</dbReference>
<reference evidence="7" key="2">
    <citation type="journal article" date="2021" name="Microbiome">
        <title>Successional dynamics and alternative stable states in a saline activated sludge microbial community over 9 years.</title>
        <authorList>
            <person name="Wang Y."/>
            <person name="Ye J."/>
            <person name="Ju F."/>
            <person name="Liu L."/>
            <person name="Boyd J.A."/>
            <person name="Deng Y."/>
            <person name="Parks D.H."/>
            <person name="Jiang X."/>
            <person name="Yin X."/>
            <person name="Woodcroft B.J."/>
            <person name="Tyson G.W."/>
            <person name="Hugenholtz P."/>
            <person name="Polz M.F."/>
            <person name="Zhang T."/>
        </authorList>
    </citation>
    <scope>NUCLEOTIDE SEQUENCE</scope>
    <source>
        <strain evidence="7">HKST-UBA02</strain>
    </source>
</reference>